<dbReference type="Proteomes" id="UP000008070">
    <property type="component" value="Chromosome"/>
</dbReference>
<sequence length="177" mass="19827">MFFRTPLKNQSHAGILACCILTPLDDEMHDLLNGHVAVPTKPEPTYLQLTAVEKARGWLQQAEQLLVDAKSNGGTTEKIAESQRLVERLRLRVRHAEAVEALGPLEYGRTLEFHCGDTDLYAIADKDTGFLFHVPWNMAPDDIRRTIAIYDGAFYAGLMQGRKEVRRPILSALGLLD</sequence>
<reference evidence="2" key="1">
    <citation type="journal article" date="2009" name="PLoS ONE">
        <title>Methylobacterium genome sequences: a reference blueprint to investigate microbial metabolism of C1 compounds from natural and industrial sources.</title>
        <authorList>
            <person name="Vuilleumier S."/>
            <person name="Chistoserdova L."/>
            <person name="Lee M.-C."/>
            <person name="Bringel F."/>
            <person name="Lajus A."/>
            <person name="Zhou Y."/>
            <person name="Gourion B."/>
            <person name="Barbe V."/>
            <person name="Chang J."/>
            <person name="Cruveiller S."/>
            <person name="Dossat C."/>
            <person name="Gillett W."/>
            <person name="Gruffaz C."/>
            <person name="Haugen E."/>
            <person name="Hourcade E."/>
            <person name="Levy R."/>
            <person name="Mangenot S."/>
            <person name="Muller E."/>
            <person name="Nadalig T."/>
            <person name="Pagni M."/>
            <person name="Penny C."/>
            <person name="Peyraud R."/>
            <person name="Robinson D.G."/>
            <person name="Roche D."/>
            <person name="Rouy Z."/>
            <person name="Saenampechek C."/>
            <person name="Salvignol G."/>
            <person name="Vallenet D."/>
            <person name="Wu Z."/>
            <person name="Marx C.J."/>
            <person name="Vorholt J.A."/>
            <person name="Olson M.V."/>
            <person name="Kaul R."/>
            <person name="Weissenbach J."/>
            <person name="Medigue C."/>
            <person name="Lidstrom M.E."/>
        </authorList>
    </citation>
    <scope>NUCLEOTIDE SEQUENCE [LARGE SCALE GENOMIC DNA]</scope>
    <source>
        <strain evidence="2">DSM 6343 / CIP 106787 / DM4</strain>
    </source>
</reference>
<protein>
    <submittedName>
        <fullName evidence="1">Uncharacterized protein</fullName>
    </submittedName>
</protein>
<dbReference type="AlphaFoldDB" id="C7C9B6"/>
<accession>C7C9B6</accession>
<proteinExistence type="predicted"/>
<name>C7C9B6_METED</name>
<dbReference type="HOGENOM" id="CLU_1516186_0_0_5"/>
<evidence type="ECO:0000313" key="2">
    <source>
        <dbReference type="Proteomes" id="UP000008070"/>
    </source>
</evidence>
<gene>
    <name evidence="1" type="ORF">METD_I0423</name>
</gene>
<dbReference type="RefSeq" id="WP_012779213.1">
    <property type="nucleotide sequence ID" value="NC_012988.1"/>
</dbReference>
<dbReference type="GeneID" id="72987748"/>
<organism evidence="1 2">
    <name type="scientific">Methylorubrum extorquens (strain DSM 6343 / CIP 106787 / DM4)</name>
    <name type="common">Methylobacterium extorquens</name>
    <dbReference type="NCBI Taxonomy" id="661410"/>
    <lineage>
        <taxon>Bacteria</taxon>
        <taxon>Pseudomonadati</taxon>
        <taxon>Pseudomonadota</taxon>
        <taxon>Alphaproteobacteria</taxon>
        <taxon>Hyphomicrobiales</taxon>
        <taxon>Methylobacteriaceae</taxon>
        <taxon>Methylorubrum</taxon>
    </lineage>
</organism>
<evidence type="ECO:0000313" key="1">
    <source>
        <dbReference type="EMBL" id="CAX22082.1"/>
    </source>
</evidence>
<dbReference type="KEGG" id="mdi:METDI0423"/>
<dbReference type="EMBL" id="FP103042">
    <property type="protein sequence ID" value="CAX22082.1"/>
    <property type="molecule type" value="Genomic_DNA"/>
</dbReference>